<dbReference type="Proteomes" id="UP000054477">
    <property type="component" value="Unassembled WGS sequence"/>
</dbReference>
<keyword evidence="1" id="KW-0479">Metal-binding</keyword>
<evidence type="ECO:0000256" key="3">
    <source>
        <dbReference type="SAM" id="MobiDB-lite"/>
    </source>
</evidence>
<reference evidence="5 6" key="1">
    <citation type="submission" date="2014-04" db="EMBL/GenBank/DDBJ databases">
        <authorList>
            <consortium name="DOE Joint Genome Institute"/>
            <person name="Kuo A."/>
            <person name="Kohler A."/>
            <person name="Nagy L.G."/>
            <person name="Floudas D."/>
            <person name="Copeland A."/>
            <person name="Barry K.W."/>
            <person name="Cichocki N."/>
            <person name="Veneault-Fourrey C."/>
            <person name="LaButti K."/>
            <person name="Lindquist E.A."/>
            <person name="Lipzen A."/>
            <person name="Lundell T."/>
            <person name="Morin E."/>
            <person name="Murat C."/>
            <person name="Sun H."/>
            <person name="Tunlid A."/>
            <person name="Henrissat B."/>
            <person name="Grigoriev I.V."/>
            <person name="Hibbett D.S."/>
            <person name="Martin F."/>
            <person name="Nordberg H.P."/>
            <person name="Cantor M.N."/>
            <person name="Hua S.X."/>
        </authorList>
    </citation>
    <scope>NUCLEOTIDE SEQUENCE [LARGE SCALE GENOMIC DNA]</scope>
    <source>
        <strain evidence="5 6">LaAM-08-1</strain>
    </source>
</reference>
<proteinExistence type="predicted"/>
<dbReference type="STRING" id="1095629.A0A0C9Y4A8"/>
<dbReference type="InterPro" id="IPR000008">
    <property type="entry name" value="C2_dom"/>
</dbReference>
<dbReference type="PROSITE" id="PS50004">
    <property type="entry name" value="C2"/>
    <property type="match status" value="1"/>
</dbReference>
<evidence type="ECO:0000313" key="5">
    <source>
        <dbReference type="EMBL" id="KIK04927.1"/>
    </source>
</evidence>
<keyword evidence="2" id="KW-0106">Calcium</keyword>
<name>A0A0C9Y4A8_9AGAR</name>
<dbReference type="SUPFAM" id="SSF49562">
    <property type="entry name" value="C2 domain (Calcium/lipid-binding domain, CaLB)"/>
    <property type="match status" value="1"/>
</dbReference>
<feature type="domain" description="C2" evidence="4">
    <location>
        <begin position="42"/>
        <end position="164"/>
    </location>
</feature>
<accession>A0A0C9Y4A8</accession>
<protein>
    <recommendedName>
        <fullName evidence="4">C2 domain-containing protein</fullName>
    </recommendedName>
</protein>
<organism evidence="5 6">
    <name type="scientific">Laccaria amethystina LaAM-08-1</name>
    <dbReference type="NCBI Taxonomy" id="1095629"/>
    <lineage>
        <taxon>Eukaryota</taxon>
        <taxon>Fungi</taxon>
        <taxon>Dikarya</taxon>
        <taxon>Basidiomycota</taxon>
        <taxon>Agaricomycotina</taxon>
        <taxon>Agaricomycetes</taxon>
        <taxon>Agaricomycetidae</taxon>
        <taxon>Agaricales</taxon>
        <taxon>Agaricineae</taxon>
        <taxon>Hydnangiaceae</taxon>
        <taxon>Laccaria</taxon>
    </lineage>
</organism>
<sequence>HVWHQMDSTTTPPPPRPTKGLNFKRAFKSAKRLPVPKGLGLKSGSGRNNFSPTPGELPIVICKIQIIGCTQLLAKDRNGASDPFVVVSVLSNRQQTPVAKRTLNPVYNPKDATFEFPLYLSLAEKLGGVELVVWDKDMLSKEYLGEVALSLESWFRGEGEENVFGFDEPGNKVGH</sequence>
<dbReference type="Pfam" id="PF00168">
    <property type="entry name" value="C2"/>
    <property type="match status" value="1"/>
</dbReference>
<dbReference type="OrthoDB" id="67700at2759"/>
<evidence type="ECO:0000313" key="6">
    <source>
        <dbReference type="Proteomes" id="UP000054477"/>
    </source>
</evidence>
<dbReference type="AlphaFoldDB" id="A0A0C9Y4A8"/>
<dbReference type="GO" id="GO:0046872">
    <property type="term" value="F:metal ion binding"/>
    <property type="evidence" value="ECO:0007669"/>
    <property type="project" value="UniProtKB-KW"/>
</dbReference>
<keyword evidence="6" id="KW-1185">Reference proteome</keyword>
<evidence type="ECO:0000259" key="4">
    <source>
        <dbReference type="PROSITE" id="PS50004"/>
    </source>
</evidence>
<dbReference type="SMART" id="SM00239">
    <property type="entry name" value="C2"/>
    <property type="match status" value="1"/>
</dbReference>
<evidence type="ECO:0000256" key="1">
    <source>
        <dbReference type="ARBA" id="ARBA00022723"/>
    </source>
</evidence>
<gene>
    <name evidence="5" type="ORF">K443DRAFT_92237</name>
</gene>
<reference evidence="6" key="2">
    <citation type="submission" date="2015-01" db="EMBL/GenBank/DDBJ databases">
        <title>Evolutionary Origins and Diversification of the Mycorrhizal Mutualists.</title>
        <authorList>
            <consortium name="DOE Joint Genome Institute"/>
            <consortium name="Mycorrhizal Genomics Consortium"/>
            <person name="Kohler A."/>
            <person name="Kuo A."/>
            <person name="Nagy L.G."/>
            <person name="Floudas D."/>
            <person name="Copeland A."/>
            <person name="Barry K.W."/>
            <person name="Cichocki N."/>
            <person name="Veneault-Fourrey C."/>
            <person name="LaButti K."/>
            <person name="Lindquist E.A."/>
            <person name="Lipzen A."/>
            <person name="Lundell T."/>
            <person name="Morin E."/>
            <person name="Murat C."/>
            <person name="Riley R."/>
            <person name="Ohm R."/>
            <person name="Sun H."/>
            <person name="Tunlid A."/>
            <person name="Henrissat B."/>
            <person name="Grigoriev I.V."/>
            <person name="Hibbett D.S."/>
            <person name="Martin F."/>
        </authorList>
    </citation>
    <scope>NUCLEOTIDE SEQUENCE [LARGE SCALE GENOMIC DNA]</scope>
    <source>
        <strain evidence="6">LaAM-08-1</strain>
    </source>
</reference>
<feature type="region of interest" description="Disordered" evidence="3">
    <location>
        <begin position="1"/>
        <end position="20"/>
    </location>
</feature>
<dbReference type="PANTHER" id="PTHR45911">
    <property type="entry name" value="C2 DOMAIN-CONTAINING PROTEIN"/>
    <property type="match status" value="1"/>
</dbReference>
<dbReference type="CDD" id="cd00030">
    <property type="entry name" value="C2"/>
    <property type="match status" value="1"/>
</dbReference>
<dbReference type="InterPro" id="IPR035892">
    <property type="entry name" value="C2_domain_sf"/>
</dbReference>
<dbReference type="Gene3D" id="2.60.40.150">
    <property type="entry name" value="C2 domain"/>
    <property type="match status" value="1"/>
</dbReference>
<feature type="non-terminal residue" evidence="5">
    <location>
        <position position="1"/>
    </location>
</feature>
<evidence type="ECO:0000256" key="2">
    <source>
        <dbReference type="ARBA" id="ARBA00022837"/>
    </source>
</evidence>
<dbReference type="HOGENOM" id="CLU_115481_0_0_1"/>
<dbReference type="EMBL" id="KN838565">
    <property type="protein sequence ID" value="KIK04927.1"/>
    <property type="molecule type" value="Genomic_DNA"/>
</dbReference>